<comment type="caution">
    <text evidence="1">The sequence shown here is derived from an EMBL/GenBank/DDBJ whole genome shotgun (WGS) entry which is preliminary data.</text>
</comment>
<evidence type="ECO:0000313" key="1">
    <source>
        <dbReference type="EMBL" id="PIV38688.1"/>
    </source>
</evidence>
<feature type="non-terminal residue" evidence="1">
    <location>
        <position position="1"/>
    </location>
</feature>
<protein>
    <submittedName>
        <fullName evidence="1">Uncharacterized protein</fullName>
    </submittedName>
</protein>
<dbReference type="AlphaFoldDB" id="A0A2M7D6M4"/>
<evidence type="ECO:0000313" key="2">
    <source>
        <dbReference type="Proteomes" id="UP000229247"/>
    </source>
</evidence>
<dbReference type="Proteomes" id="UP000229247">
    <property type="component" value="Unassembled WGS sequence"/>
</dbReference>
<gene>
    <name evidence="1" type="ORF">COS30_00715</name>
</gene>
<dbReference type="EMBL" id="PEUE01000020">
    <property type="protein sequence ID" value="PIV38688.1"/>
    <property type="molecule type" value="Genomic_DNA"/>
</dbReference>
<name>A0A2M7D6M4_9BACT</name>
<proteinExistence type="predicted"/>
<reference evidence="2" key="1">
    <citation type="submission" date="2017-09" db="EMBL/GenBank/DDBJ databases">
        <title>Depth-based differentiation of microbial function through sediment-hosted aquifers and enrichment of novel symbionts in the deep terrestrial subsurface.</title>
        <authorList>
            <person name="Probst A.J."/>
            <person name="Ladd B."/>
            <person name="Jarett J.K."/>
            <person name="Geller-Mcgrath D.E."/>
            <person name="Sieber C.M.K."/>
            <person name="Emerson J.B."/>
            <person name="Anantharaman K."/>
            <person name="Thomas B.C."/>
            <person name="Malmstrom R."/>
            <person name="Stieglmeier M."/>
            <person name="Klingl A."/>
            <person name="Woyke T."/>
            <person name="Ryan C.M."/>
            <person name="Banfield J.F."/>
        </authorList>
    </citation>
    <scope>NUCLEOTIDE SEQUENCE [LARGE SCALE GENOMIC DNA]</scope>
</reference>
<sequence>PGRIKRWETLNLKPWKPSGIKKQRRQKKYAIPALPPGASPWLSAFPSPLPPVICPLSAPPSAPSVLKQNVSRVAVRLAPGGFKQLAVAERCTLRKKKHAIPVLPSGVIPCLSASQNPPAMGALSARQVASTETALLPALKQSAYRVAVRLVLRGIQDQEDAPAKVIRQKLTQYY</sequence>
<organism evidence="1 2">
    <name type="scientific">Candidatus Portnoybacteria bacterium CG02_land_8_20_14_3_00_45_8</name>
    <dbReference type="NCBI Taxonomy" id="1974807"/>
    <lineage>
        <taxon>Bacteria</taxon>
        <taxon>Candidatus Portnoyibacteriota</taxon>
    </lineage>
</organism>
<accession>A0A2M7D6M4</accession>